<accession>A0A8J7M0X5</accession>
<dbReference type="Gene3D" id="3.40.250.10">
    <property type="entry name" value="Rhodanese-like domain"/>
    <property type="match status" value="1"/>
</dbReference>
<dbReference type="AlphaFoldDB" id="A0A8J7M0X5"/>
<gene>
    <name evidence="2" type="ORF">JFN93_17865</name>
</gene>
<dbReference type="InterPro" id="IPR036761">
    <property type="entry name" value="TTHA0802/YceI-like_sf"/>
</dbReference>
<dbReference type="PANTHER" id="PTHR34406">
    <property type="entry name" value="PROTEIN YCEI"/>
    <property type="match status" value="1"/>
</dbReference>
<dbReference type="SUPFAM" id="SSF52821">
    <property type="entry name" value="Rhodanese/Cell cycle control phosphatase"/>
    <property type="match status" value="1"/>
</dbReference>
<evidence type="ECO:0000259" key="1">
    <source>
        <dbReference type="PROSITE" id="PS50206"/>
    </source>
</evidence>
<dbReference type="InterPro" id="IPR036873">
    <property type="entry name" value="Rhodanese-like_dom_sf"/>
</dbReference>
<keyword evidence="3" id="KW-1185">Reference proteome</keyword>
<dbReference type="SUPFAM" id="SSF101874">
    <property type="entry name" value="YceI-like"/>
    <property type="match status" value="1"/>
</dbReference>
<protein>
    <submittedName>
        <fullName evidence="2">YceI family protein</fullName>
    </submittedName>
</protein>
<dbReference type="SMART" id="SM00867">
    <property type="entry name" value="YceI"/>
    <property type="match status" value="1"/>
</dbReference>
<comment type="caution">
    <text evidence="2">The sequence shown here is derived from an EMBL/GenBank/DDBJ whole genome shotgun (WGS) entry which is preliminary data.</text>
</comment>
<evidence type="ECO:0000313" key="2">
    <source>
        <dbReference type="EMBL" id="MBJ6726582.1"/>
    </source>
</evidence>
<reference evidence="2" key="1">
    <citation type="submission" date="2020-12" db="EMBL/GenBank/DDBJ databases">
        <title>Geomonas sp. Red875, isolated from river sediment.</title>
        <authorList>
            <person name="Xu Z."/>
            <person name="Zhang Z."/>
            <person name="Masuda Y."/>
            <person name="Itoh H."/>
            <person name="Senoo K."/>
        </authorList>
    </citation>
    <scope>NUCLEOTIDE SEQUENCE</scope>
    <source>
        <strain evidence="2">Red875</strain>
    </source>
</reference>
<dbReference type="Pfam" id="PF04264">
    <property type="entry name" value="YceI"/>
    <property type="match status" value="1"/>
</dbReference>
<name>A0A8J7M0X5_9BACT</name>
<dbReference type="Pfam" id="PF00581">
    <property type="entry name" value="Rhodanese"/>
    <property type="match status" value="1"/>
</dbReference>
<dbReference type="InterPro" id="IPR007372">
    <property type="entry name" value="Lipid/polyisoprenoid-bd_YceI"/>
</dbReference>
<feature type="domain" description="Rhodanese" evidence="1">
    <location>
        <begin position="14"/>
        <end position="108"/>
    </location>
</feature>
<organism evidence="2 3">
    <name type="scientific">Geomesophilobacter sediminis</name>
    <dbReference type="NCBI Taxonomy" id="2798584"/>
    <lineage>
        <taxon>Bacteria</taxon>
        <taxon>Pseudomonadati</taxon>
        <taxon>Thermodesulfobacteriota</taxon>
        <taxon>Desulfuromonadia</taxon>
        <taxon>Geobacterales</taxon>
        <taxon>Geobacteraceae</taxon>
        <taxon>Geomesophilobacter</taxon>
    </lineage>
</organism>
<dbReference type="InterPro" id="IPR001763">
    <property type="entry name" value="Rhodanese-like_dom"/>
</dbReference>
<dbReference type="PANTHER" id="PTHR34406:SF1">
    <property type="entry name" value="PROTEIN YCEI"/>
    <property type="match status" value="1"/>
</dbReference>
<evidence type="ECO:0000313" key="3">
    <source>
        <dbReference type="Proteomes" id="UP000636888"/>
    </source>
</evidence>
<dbReference type="Proteomes" id="UP000636888">
    <property type="component" value="Unassembled WGS sequence"/>
</dbReference>
<sequence>MVNTISCRELKERIERGAVVIDVMTPEDYACCHLAGARSACIYEMAFMDHINNCGVSPEAEVVVYDATGTTLAAPTAAGRLKKAGYEKVLVLDGGLAAWRAAGLPVETGAAEAFTGPEPADGRYRVDTERSRLEWIGRNFNNRHTGRISVREGVLAFEGGVPAGGTLVLDMNTIENFDLTDPAWHDLLIRHLKSEDFFHVERFPTATFTLSRWDIEKGRASGDLTIRDVTREVTFPAQVQIQEDGSVKAHAAFDIDRTQWNVNYGSTRLFERLGMHQVHDLITLELFIVAVR</sequence>
<dbReference type="PROSITE" id="PS50206">
    <property type="entry name" value="RHODANESE_3"/>
    <property type="match status" value="1"/>
</dbReference>
<dbReference type="Gene3D" id="2.40.128.110">
    <property type="entry name" value="Lipid/polyisoprenoid-binding, YceI-like"/>
    <property type="match status" value="1"/>
</dbReference>
<proteinExistence type="predicted"/>
<dbReference type="SMART" id="SM00450">
    <property type="entry name" value="RHOD"/>
    <property type="match status" value="1"/>
</dbReference>
<dbReference type="CDD" id="cd00158">
    <property type="entry name" value="RHOD"/>
    <property type="match status" value="1"/>
</dbReference>
<dbReference type="EMBL" id="JAEMHM010000015">
    <property type="protein sequence ID" value="MBJ6726582.1"/>
    <property type="molecule type" value="Genomic_DNA"/>
</dbReference>